<organism evidence="1 2">
    <name type="scientific">Sphenostylis stenocarpa</name>
    <dbReference type="NCBI Taxonomy" id="92480"/>
    <lineage>
        <taxon>Eukaryota</taxon>
        <taxon>Viridiplantae</taxon>
        <taxon>Streptophyta</taxon>
        <taxon>Embryophyta</taxon>
        <taxon>Tracheophyta</taxon>
        <taxon>Spermatophyta</taxon>
        <taxon>Magnoliopsida</taxon>
        <taxon>eudicotyledons</taxon>
        <taxon>Gunneridae</taxon>
        <taxon>Pentapetalae</taxon>
        <taxon>rosids</taxon>
        <taxon>fabids</taxon>
        <taxon>Fabales</taxon>
        <taxon>Fabaceae</taxon>
        <taxon>Papilionoideae</taxon>
        <taxon>50 kb inversion clade</taxon>
        <taxon>NPAAA clade</taxon>
        <taxon>indigoferoid/millettioid clade</taxon>
        <taxon>Phaseoleae</taxon>
        <taxon>Sphenostylis</taxon>
    </lineage>
</organism>
<accession>A0AA86SH46</accession>
<gene>
    <name evidence="1" type="ORF">AYBTSS11_LOCUS13617</name>
</gene>
<proteinExistence type="predicted"/>
<dbReference type="AlphaFoldDB" id="A0AA86SH46"/>
<reference evidence="1" key="1">
    <citation type="submission" date="2023-10" db="EMBL/GenBank/DDBJ databases">
        <authorList>
            <person name="Domelevo Entfellner J.-B."/>
        </authorList>
    </citation>
    <scope>NUCLEOTIDE SEQUENCE</scope>
</reference>
<dbReference type="Gramene" id="rna-AYBTSS11_LOCUS13617">
    <property type="protein sequence ID" value="CAJ1949230.1"/>
    <property type="gene ID" value="gene-AYBTSS11_LOCUS13617"/>
</dbReference>
<protein>
    <submittedName>
        <fullName evidence="1">Uncharacterized protein</fullName>
    </submittedName>
</protein>
<sequence>MSESSSTISQFVYKFGASHHVTSDPINVVQFESIQGQDHVFLGCGQVLPIQHGLVPVILLGATLRFRVSLSSMQHCSYLSTFSGVILFHISNCITSPKSILRMFHL</sequence>
<dbReference type="Proteomes" id="UP001189624">
    <property type="component" value="Chromosome 4"/>
</dbReference>
<evidence type="ECO:0000313" key="1">
    <source>
        <dbReference type="EMBL" id="CAJ1949230.1"/>
    </source>
</evidence>
<evidence type="ECO:0000313" key="2">
    <source>
        <dbReference type="Proteomes" id="UP001189624"/>
    </source>
</evidence>
<keyword evidence="2" id="KW-1185">Reference proteome</keyword>
<dbReference type="EMBL" id="OY731401">
    <property type="protein sequence ID" value="CAJ1949230.1"/>
    <property type="molecule type" value="Genomic_DNA"/>
</dbReference>
<name>A0AA86SH46_9FABA</name>